<dbReference type="EMBL" id="HBUF01322080">
    <property type="protein sequence ID" value="CAG6695183.1"/>
    <property type="molecule type" value="Transcribed_RNA"/>
</dbReference>
<reference evidence="1" key="1">
    <citation type="submission" date="2021-05" db="EMBL/GenBank/DDBJ databases">
        <authorList>
            <person name="Alioto T."/>
            <person name="Alioto T."/>
            <person name="Gomez Garrido J."/>
        </authorList>
    </citation>
    <scope>NUCLEOTIDE SEQUENCE</scope>
</reference>
<accession>A0A8D8TWI5</accession>
<dbReference type="EMBL" id="HBUF01322081">
    <property type="protein sequence ID" value="CAG6695184.1"/>
    <property type="molecule type" value="Transcribed_RNA"/>
</dbReference>
<evidence type="ECO:0000313" key="1">
    <source>
        <dbReference type="EMBL" id="CAG6695183.1"/>
    </source>
</evidence>
<dbReference type="AlphaFoldDB" id="A0A8D8TWI5"/>
<dbReference type="EMBL" id="HBUF01322078">
    <property type="protein sequence ID" value="CAG6695182.1"/>
    <property type="molecule type" value="Transcribed_RNA"/>
</dbReference>
<proteinExistence type="predicted"/>
<organism evidence="1">
    <name type="scientific">Cacopsylla melanoneura</name>
    <dbReference type="NCBI Taxonomy" id="428564"/>
    <lineage>
        <taxon>Eukaryota</taxon>
        <taxon>Metazoa</taxon>
        <taxon>Ecdysozoa</taxon>
        <taxon>Arthropoda</taxon>
        <taxon>Hexapoda</taxon>
        <taxon>Insecta</taxon>
        <taxon>Pterygota</taxon>
        <taxon>Neoptera</taxon>
        <taxon>Paraneoptera</taxon>
        <taxon>Hemiptera</taxon>
        <taxon>Sternorrhyncha</taxon>
        <taxon>Psylloidea</taxon>
        <taxon>Psyllidae</taxon>
        <taxon>Psyllinae</taxon>
        <taxon>Cacopsylla</taxon>
    </lineage>
</organism>
<sequence length="124" mass="14832">MLATRSMIKSIFPKLYLDISYTWDTGIDFQHNVSVKRLCFISWNSHCSGLGFWTLLQLNFTLLISRPSRFNRISTNCHKLTPIDYLNIQGVSNLWWQTIRGYRTYKINHFYPETIFDFNFDHKI</sequence>
<name>A0A8D8TWI5_9HEMI</name>
<protein>
    <submittedName>
        <fullName evidence="1">Uncharacterized protein</fullName>
    </submittedName>
</protein>